<evidence type="ECO:0000256" key="3">
    <source>
        <dbReference type="PROSITE-ProRule" id="PRU00221"/>
    </source>
</evidence>
<dbReference type="BioCyc" id="SCEL448385:SCE_RS21015-MONOMER"/>
<dbReference type="EMBL" id="AM746676">
    <property type="protein sequence ID" value="CAN94250.1"/>
    <property type="molecule type" value="Genomic_DNA"/>
</dbReference>
<dbReference type="InterPro" id="IPR015943">
    <property type="entry name" value="WD40/YVTN_repeat-like_dom_sf"/>
</dbReference>
<dbReference type="STRING" id="448385.sce4087"/>
<name>A9EVR6_SORC5</name>
<evidence type="ECO:0000313" key="5">
    <source>
        <dbReference type="Proteomes" id="UP000002139"/>
    </source>
</evidence>
<dbReference type="PROSITE" id="PS50082">
    <property type="entry name" value="WD_REPEATS_2"/>
    <property type="match status" value="1"/>
</dbReference>
<dbReference type="HOGENOM" id="CLU_780544_0_0_7"/>
<reference evidence="4 5" key="1">
    <citation type="journal article" date="2007" name="Nat. Biotechnol.">
        <title>Complete genome sequence of the myxobacterium Sorangium cellulosum.</title>
        <authorList>
            <person name="Schneiker S."/>
            <person name="Perlova O."/>
            <person name="Kaiser O."/>
            <person name="Gerth K."/>
            <person name="Alici A."/>
            <person name="Altmeyer M.O."/>
            <person name="Bartels D."/>
            <person name="Bekel T."/>
            <person name="Beyer S."/>
            <person name="Bode E."/>
            <person name="Bode H.B."/>
            <person name="Bolten C.J."/>
            <person name="Choudhuri J.V."/>
            <person name="Doss S."/>
            <person name="Elnakady Y.A."/>
            <person name="Frank B."/>
            <person name="Gaigalat L."/>
            <person name="Goesmann A."/>
            <person name="Groeger C."/>
            <person name="Gross F."/>
            <person name="Jelsbak L."/>
            <person name="Jelsbak L."/>
            <person name="Kalinowski J."/>
            <person name="Kegler C."/>
            <person name="Knauber T."/>
            <person name="Konietzny S."/>
            <person name="Kopp M."/>
            <person name="Krause L."/>
            <person name="Krug D."/>
            <person name="Linke B."/>
            <person name="Mahmud T."/>
            <person name="Martinez-Arias R."/>
            <person name="McHardy A.C."/>
            <person name="Merai M."/>
            <person name="Meyer F."/>
            <person name="Mormann S."/>
            <person name="Munoz-Dorado J."/>
            <person name="Perez J."/>
            <person name="Pradella S."/>
            <person name="Rachid S."/>
            <person name="Raddatz G."/>
            <person name="Rosenau F."/>
            <person name="Rueckert C."/>
            <person name="Sasse F."/>
            <person name="Scharfe M."/>
            <person name="Schuster S.C."/>
            <person name="Suen G."/>
            <person name="Treuner-Lange A."/>
            <person name="Velicer G.J."/>
            <person name="Vorholter F.-J."/>
            <person name="Weissman K.J."/>
            <person name="Welch R.D."/>
            <person name="Wenzel S.C."/>
            <person name="Whitworth D.E."/>
            <person name="Wilhelm S."/>
            <person name="Wittmann C."/>
            <person name="Bloecker H."/>
            <person name="Puehler A."/>
            <person name="Mueller R."/>
        </authorList>
    </citation>
    <scope>NUCLEOTIDE SEQUENCE [LARGE SCALE GENOMIC DNA]</scope>
    <source>
        <strain evidence="5">So ce56</strain>
    </source>
</reference>
<dbReference type="Proteomes" id="UP000002139">
    <property type="component" value="Chromosome"/>
</dbReference>
<evidence type="ECO:0000256" key="2">
    <source>
        <dbReference type="ARBA" id="ARBA00022737"/>
    </source>
</evidence>
<organism evidence="4 5">
    <name type="scientific">Sorangium cellulosum (strain So ce56)</name>
    <name type="common">Polyangium cellulosum (strain So ce56)</name>
    <dbReference type="NCBI Taxonomy" id="448385"/>
    <lineage>
        <taxon>Bacteria</taxon>
        <taxon>Pseudomonadati</taxon>
        <taxon>Myxococcota</taxon>
        <taxon>Polyangia</taxon>
        <taxon>Polyangiales</taxon>
        <taxon>Polyangiaceae</taxon>
        <taxon>Sorangium</taxon>
    </lineage>
</organism>
<protein>
    <submittedName>
        <fullName evidence="4">WD40 repeat-containing protein</fullName>
    </submittedName>
</protein>
<keyword evidence="5" id="KW-1185">Reference proteome</keyword>
<evidence type="ECO:0000256" key="1">
    <source>
        <dbReference type="ARBA" id="ARBA00022574"/>
    </source>
</evidence>
<dbReference type="SUPFAM" id="SSF50998">
    <property type="entry name" value="Quinoprotein alcohol dehydrogenase-like"/>
    <property type="match status" value="1"/>
</dbReference>
<dbReference type="PANTHER" id="PTHR19879">
    <property type="entry name" value="TRANSCRIPTION INITIATION FACTOR TFIID"/>
    <property type="match status" value="1"/>
</dbReference>
<proteinExistence type="predicted"/>
<keyword evidence="2" id="KW-0677">Repeat</keyword>
<dbReference type="Pfam" id="PF00400">
    <property type="entry name" value="WD40"/>
    <property type="match status" value="1"/>
</dbReference>
<dbReference type="InterPro" id="IPR001680">
    <property type="entry name" value="WD40_rpt"/>
</dbReference>
<dbReference type="InterPro" id="IPR011047">
    <property type="entry name" value="Quinoprotein_ADH-like_sf"/>
</dbReference>
<accession>A9EVR6</accession>
<dbReference type="AlphaFoldDB" id="A9EVR6"/>
<dbReference type="KEGG" id="scl:sce4087"/>
<evidence type="ECO:0000313" key="4">
    <source>
        <dbReference type="EMBL" id="CAN94250.1"/>
    </source>
</evidence>
<gene>
    <name evidence="4" type="ordered locus">sce4087</name>
</gene>
<dbReference type="PROSITE" id="PS00678">
    <property type="entry name" value="WD_REPEATS_1"/>
    <property type="match status" value="1"/>
</dbReference>
<sequence>MRVVTDVEIGSPVRCVRFDASGRYLAVLPASTNNVAVFELDGTMLRPRGCLPTAISVDVPIATLAFHPRDPIVALASQDRLLGLWDVARATAVAALGELQQAHPARERGYWGVSFSADGKFVESHSMERGLGERFDWSTGQRTSTRFGPGGPIALHSEGRILAVCSVAEMATTTWFAEWLASGVRWYSAELVCWFPATRVVFGPGAVAFIGGSGATAVQVHDFPSCDVRFVVDLDPNPGDVEFPWGVSEALAFTPGGERIFAPSASGEVLALDASTGARLAAWQAHASLVTTLDVHPHAPLVVSGGADGAVALAHEPGLAWTRRATPGEQDAFIARFAPLPGDEPNRGPCTVIEP</sequence>
<dbReference type="Gene3D" id="2.130.10.10">
    <property type="entry name" value="YVTN repeat-like/Quinoprotein amine dehydrogenase"/>
    <property type="match status" value="2"/>
</dbReference>
<dbReference type="PANTHER" id="PTHR19879:SF9">
    <property type="entry name" value="TRANSCRIPTION INITIATION FACTOR TFIID SUBUNIT 5"/>
    <property type="match status" value="1"/>
</dbReference>
<dbReference type="InterPro" id="IPR019775">
    <property type="entry name" value="WD40_repeat_CS"/>
</dbReference>
<keyword evidence="1 3" id="KW-0853">WD repeat</keyword>
<dbReference type="SMART" id="SM00320">
    <property type="entry name" value="WD40"/>
    <property type="match status" value="2"/>
</dbReference>
<feature type="repeat" description="WD" evidence="3">
    <location>
        <begin position="61"/>
        <end position="95"/>
    </location>
</feature>
<dbReference type="eggNOG" id="COG2319">
    <property type="taxonomic scope" value="Bacteria"/>
</dbReference>